<organism evidence="2 3">
    <name type="scientific">Kribbella shirazensis</name>
    <dbReference type="NCBI Taxonomy" id="1105143"/>
    <lineage>
        <taxon>Bacteria</taxon>
        <taxon>Bacillati</taxon>
        <taxon>Actinomycetota</taxon>
        <taxon>Actinomycetes</taxon>
        <taxon>Propionibacteriales</taxon>
        <taxon>Kribbellaceae</taxon>
        <taxon>Kribbella</taxon>
    </lineage>
</organism>
<dbReference type="EMBL" id="JAASRO010000001">
    <property type="protein sequence ID" value="NIK61582.1"/>
    <property type="molecule type" value="Genomic_DNA"/>
</dbReference>
<name>A0A7X5VJK2_9ACTN</name>
<dbReference type="Proteomes" id="UP000555407">
    <property type="component" value="Unassembled WGS sequence"/>
</dbReference>
<gene>
    <name evidence="2" type="ORF">BJY22_007299</name>
</gene>
<dbReference type="SUPFAM" id="SSF53474">
    <property type="entry name" value="alpha/beta-Hydrolases"/>
    <property type="match status" value="1"/>
</dbReference>
<dbReference type="PANTHER" id="PTHR43798">
    <property type="entry name" value="MONOACYLGLYCEROL LIPASE"/>
    <property type="match status" value="1"/>
</dbReference>
<dbReference type="InterPro" id="IPR029058">
    <property type="entry name" value="AB_hydrolase_fold"/>
</dbReference>
<dbReference type="AlphaFoldDB" id="A0A7X5VJK2"/>
<accession>A0A7X5VJK2</accession>
<dbReference type="GO" id="GO:0003824">
    <property type="term" value="F:catalytic activity"/>
    <property type="evidence" value="ECO:0007669"/>
    <property type="project" value="UniProtKB-ARBA"/>
</dbReference>
<dbReference type="Gene3D" id="3.40.50.1820">
    <property type="entry name" value="alpha/beta hydrolase"/>
    <property type="match status" value="1"/>
</dbReference>
<dbReference type="PRINTS" id="PR00111">
    <property type="entry name" value="ABHYDROLASE"/>
</dbReference>
<reference evidence="2 3" key="1">
    <citation type="submission" date="2020-03" db="EMBL/GenBank/DDBJ databases">
        <title>Sequencing the genomes of 1000 actinobacteria strains.</title>
        <authorList>
            <person name="Klenk H.-P."/>
        </authorList>
    </citation>
    <scope>NUCLEOTIDE SEQUENCE [LARGE SCALE GENOMIC DNA]</scope>
    <source>
        <strain evidence="2 3">DSM 45490</strain>
    </source>
</reference>
<dbReference type="RefSeq" id="WP_167216183.1">
    <property type="nucleotide sequence ID" value="NZ_JAASRO010000001.1"/>
</dbReference>
<evidence type="ECO:0000313" key="2">
    <source>
        <dbReference type="EMBL" id="NIK61582.1"/>
    </source>
</evidence>
<sequence length="242" mass="26448">MDEPLVLLPGMNCTEALWCPVADRLRVQRPGLTIRHARLAEDSVDGCVADLLGSLPERFALAGLSLGGIIAMALVRTAPERVSRLLLTSTNSRPPTTAQRESWARQRAELAQGRTAKDLQRELLPVLLHAPNRTPGLDELVLTMGEETGADVLSRQLATQATRIDERPGLQRIGVPTLVLAAAADALCPVDRHEEMAHLVPHSRMEVLENVGHLATLEAPDDVAAAVTRWLDLEPERSWESR</sequence>
<dbReference type="PANTHER" id="PTHR43798:SF29">
    <property type="entry name" value="AB HYDROLASE-1 DOMAIN-CONTAINING PROTEIN"/>
    <property type="match status" value="1"/>
</dbReference>
<feature type="domain" description="AB hydrolase-1" evidence="1">
    <location>
        <begin position="5"/>
        <end position="226"/>
    </location>
</feature>
<dbReference type="InterPro" id="IPR000073">
    <property type="entry name" value="AB_hydrolase_1"/>
</dbReference>
<evidence type="ECO:0000313" key="3">
    <source>
        <dbReference type="Proteomes" id="UP000555407"/>
    </source>
</evidence>
<protein>
    <submittedName>
        <fullName evidence="2">Pimeloyl-ACP methyl ester carboxylesterase</fullName>
    </submittedName>
</protein>
<comment type="caution">
    <text evidence="2">The sequence shown here is derived from an EMBL/GenBank/DDBJ whole genome shotgun (WGS) entry which is preliminary data.</text>
</comment>
<keyword evidence="3" id="KW-1185">Reference proteome</keyword>
<dbReference type="Pfam" id="PF12697">
    <property type="entry name" value="Abhydrolase_6"/>
    <property type="match status" value="1"/>
</dbReference>
<proteinExistence type="predicted"/>
<evidence type="ECO:0000259" key="1">
    <source>
        <dbReference type="Pfam" id="PF12697"/>
    </source>
</evidence>
<dbReference type="InterPro" id="IPR050266">
    <property type="entry name" value="AB_hydrolase_sf"/>
</dbReference>